<protein>
    <submittedName>
        <fullName evidence="2">Uncharacterized protein</fullName>
    </submittedName>
</protein>
<sequence precursor="true">MFKRYLALAVLLLTGVTVWRVAAHETAEQGPTVKPVLSEEIQEKVEGVATRAVMAEVPWQGRRLLARLRA</sequence>
<comment type="caution">
    <text evidence="2">The sequence shown here is derived from an EMBL/GenBank/DDBJ whole genome shotgun (WGS) entry which is preliminary data.</text>
</comment>
<reference evidence="2 3" key="1">
    <citation type="submission" date="2019-02" db="EMBL/GenBank/DDBJ databases">
        <title>Deep-cultivation of Planctomycetes and their phenomic and genomic characterization uncovers novel biology.</title>
        <authorList>
            <person name="Wiegand S."/>
            <person name="Jogler M."/>
            <person name="Boedeker C."/>
            <person name="Pinto D."/>
            <person name="Vollmers J."/>
            <person name="Rivas-Marin E."/>
            <person name="Kohn T."/>
            <person name="Peeters S.H."/>
            <person name="Heuer A."/>
            <person name="Rast P."/>
            <person name="Oberbeckmann S."/>
            <person name="Bunk B."/>
            <person name="Jeske O."/>
            <person name="Meyerdierks A."/>
            <person name="Storesund J.E."/>
            <person name="Kallscheuer N."/>
            <person name="Luecker S."/>
            <person name="Lage O.M."/>
            <person name="Pohl T."/>
            <person name="Merkel B.J."/>
            <person name="Hornburger P."/>
            <person name="Mueller R.-W."/>
            <person name="Bruemmer F."/>
            <person name="Labrenz M."/>
            <person name="Spormann A.M."/>
            <person name="Op Den Camp H."/>
            <person name="Overmann J."/>
            <person name="Amann R."/>
            <person name="Jetten M.S.M."/>
            <person name="Mascher T."/>
            <person name="Medema M.H."/>
            <person name="Devos D.P."/>
            <person name="Kaster A.-K."/>
            <person name="Ovreas L."/>
            <person name="Rohde M."/>
            <person name="Galperin M.Y."/>
            <person name="Jogler C."/>
        </authorList>
    </citation>
    <scope>NUCLEOTIDE SEQUENCE [LARGE SCALE GENOMIC DNA]</scope>
    <source>
        <strain evidence="2 3">Enr8</strain>
    </source>
</reference>
<dbReference type="RefSeq" id="WP_146428672.1">
    <property type="nucleotide sequence ID" value="NZ_SJPF01000001.1"/>
</dbReference>
<feature type="chain" id="PRO_5022881667" evidence="1">
    <location>
        <begin position="23"/>
        <end position="70"/>
    </location>
</feature>
<organism evidence="2 3">
    <name type="scientific">Blastopirellula retiformator</name>
    <dbReference type="NCBI Taxonomy" id="2527970"/>
    <lineage>
        <taxon>Bacteria</taxon>
        <taxon>Pseudomonadati</taxon>
        <taxon>Planctomycetota</taxon>
        <taxon>Planctomycetia</taxon>
        <taxon>Pirellulales</taxon>
        <taxon>Pirellulaceae</taxon>
        <taxon>Blastopirellula</taxon>
    </lineage>
</organism>
<dbReference type="AlphaFoldDB" id="A0A5C5VL19"/>
<keyword evidence="1" id="KW-0732">Signal</keyword>
<evidence type="ECO:0000313" key="2">
    <source>
        <dbReference type="EMBL" id="TWT38412.1"/>
    </source>
</evidence>
<evidence type="ECO:0000313" key="3">
    <source>
        <dbReference type="Proteomes" id="UP000318878"/>
    </source>
</evidence>
<proteinExistence type="predicted"/>
<evidence type="ECO:0000256" key="1">
    <source>
        <dbReference type="SAM" id="SignalP"/>
    </source>
</evidence>
<dbReference type="EMBL" id="SJPF01000001">
    <property type="protein sequence ID" value="TWT38412.1"/>
    <property type="molecule type" value="Genomic_DNA"/>
</dbReference>
<accession>A0A5C5VL19</accession>
<gene>
    <name evidence="2" type="ORF">Enr8_01040</name>
</gene>
<dbReference type="Proteomes" id="UP000318878">
    <property type="component" value="Unassembled WGS sequence"/>
</dbReference>
<name>A0A5C5VL19_9BACT</name>
<keyword evidence="3" id="KW-1185">Reference proteome</keyword>
<feature type="signal peptide" evidence="1">
    <location>
        <begin position="1"/>
        <end position="22"/>
    </location>
</feature>